<dbReference type="Proteomes" id="UP000249808">
    <property type="component" value="Unassembled WGS sequence"/>
</dbReference>
<protein>
    <submittedName>
        <fullName evidence="1">Uncharacterized protein</fullName>
    </submittedName>
</protein>
<evidence type="ECO:0000313" key="1">
    <source>
        <dbReference type="EMBL" id="RAK44996.1"/>
    </source>
</evidence>
<dbReference type="AlphaFoldDB" id="A0A327ZSH4"/>
<organism evidence="1 2">
    <name type="scientific">Macrococcus epidermidis</name>
    <dbReference type="NCBI Taxonomy" id="1902580"/>
    <lineage>
        <taxon>Bacteria</taxon>
        <taxon>Bacillati</taxon>
        <taxon>Bacillota</taxon>
        <taxon>Bacilli</taxon>
        <taxon>Bacillales</taxon>
        <taxon>Staphylococcaceae</taxon>
        <taxon>Macrococcus</taxon>
    </lineage>
</organism>
<comment type="caution">
    <text evidence="1">The sequence shown here is derived from an EMBL/GenBank/DDBJ whole genome shotgun (WGS) entry which is preliminary data.</text>
</comment>
<proteinExistence type="predicted"/>
<dbReference type="EMBL" id="PZJH01000002">
    <property type="protein sequence ID" value="RAK44996.1"/>
    <property type="molecule type" value="Genomic_DNA"/>
</dbReference>
<dbReference type="RefSeq" id="WP_111715617.1">
    <property type="nucleotide sequence ID" value="NZ_JBHSSR010000004.1"/>
</dbReference>
<name>A0A327ZSH4_9STAP</name>
<keyword evidence="2" id="KW-1185">Reference proteome</keyword>
<gene>
    <name evidence="1" type="ORF">BHU61_06695</name>
</gene>
<sequence>MNVFKDLNNIVMKERQDYSNQIQRNINDAEELFNRVHPIFEEMKEALSVNKEIVDIKEERHENYLIKFLNSKVLSIVPGGVDGEEVIALRVNISDRLVDIYTITQLNGKDDSLFKPLSLDAIKVIKDEDLKEHFEDVYLNFARMVL</sequence>
<reference evidence="1 2" key="1">
    <citation type="journal article" date="2018" name="Front. Microbiol.">
        <title>Description and Comparative Genomics of Macrococcus caseolyticus subsp. hominis subsp. nov., Macrococcus goetzii sp. nov., Macrococcus epidermidis sp. nov., and Macrococcus bohemicus sp. nov., Novel Macrococci From Human Clinical Material With Virulence Potential and Suspected Uptake of Foreign DNA by Natural Transformation.</title>
        <authorList>
            <person name="Maslanova I."/>
            <person name="Wertheimer Z."/>
            <person name="Sedlacek I."/>
            <person name="Svec P."/>
            <person name="Indrakova A."/>
            <person name="Kovarovic V."/>
            <person name="Schumann P."/>
            <person name="Sproer C."/>
            <person name="Kralova S."/>
            <person name="Sedo O."/>
            <person name="Kristofova L."/>
            <person name="Vrbovska V."/>
            <person name="Fuzik T."/>
            <person name="Petras P."/>
            <person name="Zdrahal Z."/>
            <person name="Ruzickova V."/>
            <person name="Doskar J."/>
            <person name="Pantucek R."/>
        </authorList>
    </citation>
    <scope>NUCLEOTIDE SEQUENCE [LARGE SCALE GENOMIC DNA]</scope>
    <source>
        <strain evidence="1 2">01/688</strain>
    </source>
</reference>
<accession>A0A327ZSH4</accession>
<evidence type="ECO:0000313" key="2">
    <source>
        <dbReference type="Proteomes" id="UP000249808"/>
    </source>
</evidence>